<evidence type="ECO:0000313" key="2">
    <source>
        <dbReference type="Proteomes" id="UP000789831"/>
    </source>
</evidence>
<gene>
    <name evidence="1" type="ORF">AGERDE_LOCUS13072</name>
</gene>
<proteinExistence type="predicted"/>
<comment type="caution">
    <text evidence="1">The sequence shown here is derived from an EMBL/GenBank/DDBJ whole genome shotgun (WGS) entry which is preliminary data.</text>
</comment>
<accession>A0A9N9HI84</accession>
<dbReference type="AlphaFoldDB" id="A0A9N9HI84"/>
<dbReference type="OrthoDB" id="2398413at2759"/>
<reference evidence="1" key="1">
    <citation type="submission" date="2021-06" db="EMBL/GenBank/DDBJ databases">
        <authorList>
            <person name="Kallberg Y."/>
            <person name="Tangrot J."/>
            <person name="Rosling A."/>
        </authorList>
    </citation>
    <scope>NUCLEOTIDE SEQUENCE</scope>
    <source>
        <strain evidence="1">MT106</strain>
    </source>
</reference>
<protein>
    <submittedName>
        <fullName evidence="1">4072_t:CDS:1</fullName>
    </submittedName>
</protein>
<name>A0A9N9HI84_9GLOM</name>
<keyword evidence="2" id="KW-1185">Reference proteome</keyword>
<evidence type="ECO:0000313" key="1">
    <source>
        <dbReference type="EMBL" id="CAG8690213.1"/>
    </source>
</evidence>
<dbReference type="Proteomes" id="UP000789831">
    <property type="component" value="Unassembled WGS sequence"/>
</dbReference>
<feature type="non-terminal residue" evidence="1">
    <location>
        <position position="67"/>
    </location>
</feature>
<sequence length="67" mass="7448">MTLENKFLIVEENGERSENANGDGKLANQKITLIRSFSVRSISNLSDIDFVIGSKDVELLRHITALS</sequence>
<dbReference type="EMBL" id="CAJVPL010014112">
    <property type="protein sequence ID" value="CAG8690213.1"/>
    <property type="molecule type" value="Genomic_DNA"/>
</dbReference>
<organism evidence="1 2">
    <name type="scientific">Ambispora gerdemannii</name>
    <dbReference type="NCBI Taxonomy" id="144530"/>
    <lineage>
        <taxon>Eukaryota</taxon>
        <taxon>Fungi</taxon>
        <taxon>Fungi incertae sedis</taxon>
        <taxon>Mucoromycota</taxon>
        <taxon>Glomeromycotina</taxon>
        <taxon>Glomeromycetes</taxon>
        <taxon>Archaeosporales</taxon>
        <taxon>Ambisporaceae</taxon>
        <taxon>Ambispora</taxon>
    </lineage>
</organism>